<sequence>MKPLSRKYVWRWGVALTLVATLAVGLYGSRMFHEAPSEPIREAAPSEPTREPPLEPIRDDPYKDTVVRQVGEHAYEITVGDSARTPQNVCTRPDVRIAFASKQGKPLGIQVSDIPPGSIYEKLGLQNEDILQYVNGHALDTPEKMLEAYAQVKDARRVEVDLLRGGVVLRKVYDLK</sequence>
<organism evidence="2 3">
    <name type="scientific">Myxococcus landrumensis</name>
    <dbReference type="NCBI Taxonomy" id="2813577"/>
    <lineage>
        <taxon>Bacteria</taxon>
        <taxon>Pseudomonadati</taxon>
        <taxon>Myxococcota</taxon>
        <taxon>Myxococcia</taxon>
        <taxon>Myxococcales</taxon>
        <taxon>Cystobacterineae</taxon>
        <taxon>Myxococcaceae</taxon>
        <taxon>Myxococcus</taxon>
    </lineage>
</organism>
<keyword evidence="3" id="KW-1185">Reference proteome</keyword>
<evidence type="ECO:0000313" key="3">
    <source>
        <dbReference type="Proteomes" id="UP000663090"/>
    </source>
</evidence>
<accession>A0ABX7N3V6</accession>
<gene>
    <name evidence="2" type="ORF">JY572_29040</name>
</gene>
<proteinExistence type="predicted"/>
<reference evidence="2 3" key="1">
    <citation type="submission" date="2021-02" db="EMBL/GenBank/DDBJ databases">
        <title>De Novo genome assembly of isolated myxobacteria.</title>
        <authorList>
            <person name="Stevens D.C."/>
        </authorList>
    </citation>
    <scope>NUCLEOTIDE SEQUENCE [LARGE SCALE GENOMIC DNA]</scope>
    <source>
        <strain evidence="2 3">SCHIC003</strain>
    </source>
</reference>
<protein>
    <recommendedName>
        <fullName evidence="4">PDZ domain-containing protein</fullName>
    </recommendedName>
</protein>
<dbReference type="EMBL" id="CP071091">
    <property type="protein sequence ID" value="QSQ12382.1"/>
    <property type="molecule type" value="Genomic_DNA"/>
</dbReference>
<dbReference type="Proteomes" id="UP000663090">
    <property type="component" value="Chromosome"/>
</dbReference>
<dbReference type="SUPFAM" id="SSF50156">
    <property type="entry name" value="PDZ domain-like"/>
    <property type="match status" value="1"/>
</dbReference>
<evidence type="ECO:0008006" key="4">
    <source>
        <dbReference type="Google" id="ProtNLM"/>
    </source>
</evidence>
<feature type="compositionally biased region" description="Basic and acidic residues" evidence="1">
    <location>
        <begin position="48"/>
        <end position="60"/>
    </location>
</feature>
<dbReference type="RefSeq" id="WP_206714111.1">
    <property type="nucleotide sequence ID" value="NZ_CP071091.1"/>
</dbReference>
<evidence type="ECO:0000313" key="2">
    <source>
        <dbReference type="EMBL" id="QSQ12382.1"/>
    </source>
</evidence>
<feature type="region of interest" description="Disordered" evidence="1">
    <location>
        <begin position="38"/>
        <end position="60"/>
    </location>
</feature>
<dbReference type="InterPro" id="IPR036034">
    <property type="entry name" value="PDZ_sf"/>
</dbReference>
<name>A0ABX7N3V6_9BACT</name>
<evidence type="ECO:0000256" key="1">
    <source>
        <dbReference type="SAM" id="MobiDB-lite"/>
    </source>
</evidence>
<dbReference type="Gene3D" id="2.30.42.10">
    <property type="match status" value="1"/>
</dbReference>